<protein>
    <submittedName>
        <fullName evidence="1">Uncharacterized protein</fullName>
    </submittedName>
</protein>
<name>A0ABW5HA46_9PSEU</name>
<dbReference type="RefSeq" id="WP_378306715.1">
    <property type="nucleotide sequence ID" value="NZ_JBHUKS010000015.1"/>
</dbReference>
<dbReference type="EMBL" id="JBHUKS010000015">
    <property type="protein sequence ID" value="MFD2469927.1"/>
    <property type="molecule type" value="Genomic_DNA"/>
</dbReference>
<reference evidence="2" key="1">
    <citation type="journal article" date="2019" name="Int. J. Syst. Evol. Microbiol.">
        <title>The Global Catalogue of Microorganisms (GCM) 10K type strain sequencing project: providing services to taxonomists for standard genome sequencing and annotation.</title>
        <authorList>
            <consortium name="The Broad Institute Genomics Platform"/>
            <consortium name="The Broad Institute Genome Sequencing Center for Infectious Disease"/>
            <person name="Wu L."/>
            <person name="Ma J."/>
        </authorList>
    </citation>
    <scope>NUCLEOTIDE SEQUENCE [LARGE SCALE GENOMIC DNA]</scope>
    <source>
        <strain evidence="2">CGMCC 4.7641</strain>
    </source>
</reference>
<accession>A0ABW5HA46</accession>
<organism evidence="1 2">
    <name type="scientific">Amycolatopsis silviterrae</name>
    <dbReference type="NCBI Taxonomy" id="1656914"/>
    <lineage>
        <taxon>Bacteria</taxon>
        <taxon>Bacillati</taxon>
        <taxon>Actinomycetota</taxon>
        <taxon>Actinomycetes</taxon>
        <taxon>Pseudonocardiales</taxon>
        <taxon>Pseudonocardiaceae</taxon>
        <taxon>Amycolatopsis</taxon>
    </lineage>
</organism>
<evidence type="ECO:0000313" key="2">
    <source>
        <dbReference type="Proteomes" id="UP001597483"/>
    </source>
</evidence>
<comment type="caution">
    <text evidence="1">The sequence shown here is derived from an EMBL/GenBank/DDBJ whole genome shotgun (WGS) entry which is preliminary data.</text>
</comment>
<gene>
    <name evidence="1" type="ORF">ACFSVL_21250</name>
</gene>
<evidence type="ECO:0000313" key="1">
    <source>
        <dbReference type="EMBL" id="MFD2469927.1"/>
    </source>
</evidence>
<proteinExistence type="predicted"/>
<dbReference type="Proteomes" id="UP001597483">
    <property type="component" value="Unassembled WGS sequence"/>
</dbReference>
<sequence length="155" mass="17187">MSGDPARPNYGTYPQALQDLRTALGPENRLLHELSWEEDQALAAVSLELFPGRFDGLRWPDENVLTQAAEPDYERAARLLGDLIRQHSPKHADAVVFWGNLSIPTVRLPARLAAANAGELMDTGDDVWIYLPDRNVLVEYWHSGRITAGTVPVGC</sequence>
<keyword evidence="2" id="KW-1185">Reference proteome</keyword>